<protein>
    <recommendedName>
        <fullName evidence="5">Lipoprotein</fullName>
    </recommendedName>
</protein>
<keyword evidence="4" id="KW-1185">Reference proteome</keyword>
<proteinExistence type="predicted"/>
<dbReference type="PROSITE" id="PS51257">
    <property type="entry name" value="PROKAR_LIPOPROTEIN"/>
    <property type="match status" value="1"/>
</dbReference>
<evidence type="ECO:0000256" key="1">
    <source>
        <dbReference type="SAM" id="MobiDB-lite"/>
    </source>
</evidence>
<feature type="chain" id="PRO_5046967222" description="Lipoprotein" evidence="2">
    <location>
        <begin position="24"/>
        <end position="178"/>
    </location>
</feature>
<feature type="region of interest" description="Disordered" evidence="1">
    <location>
        <begin position="23"/>
        <end position="43"/>
    </location>
</feature>
<comment type="caution">
    <text evidence="3">The sequence shown here is derived from an EMBL/GenBank/DDBJ whole genome shotgun (WGS) entry which is preliminary data.</text>
</comment>
<dbReference type="EMBL" id="BAABHF010000088">
    <property type="protein sequence ID" value="GAA4522535.1"/>
    <property type="molecule type" value="Genomic_DNA"/>
</dbReference>
<keyword evidence="2" id="KW-0732">Signal</keyword>
<organism evidence="3 4">
    <name type="scientific">Actinoallomurus oryzae</name>
    <dbReference type="NCBI Taxonomy" id="502180"/>
    <lineage>
        <taxon>Bacteria</taxon>
        <taxon>Bacillati</taxon>
        <taxon>Actinomycetota</taxon>
        <taxon>Actinomycetes</taxon>
        <taxon>Streptosporangiales</taxon>
        <taxon>Thermomonosporaceae</taxon>
        <taxon>Actinoallomurus</taxon>
    </lineage>
</organism>
<sequence length="178" mass="18974">MNYPRTLAILAAVAITATGCSKAGDTAEPATPPPAAGAVPSTALASSGVEPHTEAAVRAAATEEFDSFAAGDYGATWDLYYTKAKKLISRADYIRLFKLCPDPAAGAKFQIEKITLDSAYEAHVRVSRLGLAVASYVFTYESGHWKFIPDARAMSDYRTKSVEQMARDQRAQGGCGKS</sequence>
<gene>
    <name evidence="3" type="ORF">GCM10023191_101910</name>
</gene>
<evidence type="ECO:0000313" key="3">
    <source>
        <dbReference type="EMBL" id="GAA4522535.1"/>
    </source>
</evidence>
<dbReference type="Proteomes" id="UP001500503">
    <property type="component" value="Unassembled WGS sequence"/>
</dbReference>
<reference evidence="4" key="1">
    <citation type="journal article" date="2019" name="Int. J. Syst. Evol. Microbiol.">
        <title>The Global Catalogue of Microorganisms (GCM) 10K type strain sequencing project: providing services to taxonomists for standard genome sequencing and annotation.</title>
        <authorList>
            <consortium name="The Broad Institute Genomics Platform"/>
            <consortium name="The Broad Institute Genome Sequencing Center for Infectious Disease"/>
            <person name="Wu L."/>
            <person name="Ma J."/>
        </authorList>
    </citation>
    <scope>NUCLEOTIDE SEQUENCE [LARGE SCALE GENOMIC DNA]</scope>
    <source>
        <strain evidence="4">JCM 17933</strain>
    </source>
</reference>
<accession>A0ABP8R9M3</accession>
<evidence type="ECO:0000313" key="4">
    <source>
        <dbReference type="Proteomes" id="UP001500503"/>
    </source>
</evidence>
<evidence type="ECO:0008006" key="5">
    <source>
        <dbReference type="Google" id="ProtNLM"/>
    </source>
</evidence>
<name>A0ABP8R9M3_9ACTN</name>
<dbReference type="RefSeq" id="WP_345475891.1">
    <property type="nucleotide sequence ID" value="NZ_BAABHF010000088.1"/>
</dbReference>
<feature type="signal peptide" evidence="2">
    <location>
        <begin position="1"/>
        <end position="23"/>
    </location>
</feature>
<evidence type="ECO:0000256" key="2">
    <source>
        <dbReference type="SAM" id="SignalP"/>
    </source>
</evidence>